<keyword evidence="1" id="KW-0732">Signal</keyword>
<protein>
    <submittedName>
        <fullName evidence="2">DUF2911 domain-containing protein</fullName>
    </submittedName>
</protein>
<dbReference type="RefSeq" id="WP_386131683.1">
    <property type="nucleotide sequence ID" value="NZ_JBHTJL010000016.1"/>
</dbReference>
<dbReference type="EMBL" id="JBHTJL010000016">
    <property type="protein sequence ID" value="MFD1063940.1"/>
    <property type="molecule type" value="Genomic_DNA"/>
</dbReference>
<feature type="signal peptide" evidence="1">
    <location>
        <begin position="1"/>
        <end position="24"/>
    </location>
</feature>
<accession>A0ABW3NBD0</accession>
<dbReference type="Pfam" id="PF11138">
    <property type="entry name" value="DUF2911"/>
    <property type="match status" value="1"/>
</dbReference>
<sequence>MKNLKLFTTIAFAFMMLVSFNVDAQKFRGLDKSPMDAASIGRGSKQLAVVYYSRPQLNGRTVGKELAPFGKVWRTGANEATKLILNTDMSLNGKTLVAGTYSLFTIPGEKEWEVIVSSDVNNWGASGYKEENKVASIKVPATMGDESLEAFSMAFEPSDDGVHLHMGWDKVRVAVPFKQMFRLQKN</sequence>
<gene>
    <name evidence="2" type="ORF">ACFQ1Q_11845</name>
</gene>
<evidence type="ECO:0000256" key="1">
    <source>
        <dbReference type="SAM" id="SignalP"/>
    </source>
</evidence>
<organism evidence="2 3">
    <name type="scientific">Winogradskyella litorisediminis</name>
    <dbReference type="NCBI Taxonomy" id="1156618"/>
    <lineage>
        <taxon>Bacteria</taxon>
        <taxon>Pseudomonadati</taxon>
        <taxon>Bacteroidota</taxon>
        <taxon>Flavobacteriia</taxon>
        <taxon>Flavobacteriales</taxon>
        <taxon>Flavobacteriaceae</taxon>
        <taxon>Winogradskyella</taxon>
    </lineage>
</organism>
<feature type="chain" id="PRO_5047147765" evidence="1">
    <location>
        <begin position="25"/>
        <end position="186"/>
    </location>
</feature>
<comment type="caution">
    <text evidence="2">The sequence shown here is derived from an EMBL/GenBank/DDBJ whole genome shotgun (WGS) entry which is preliminary data.</text>
</comment>
<keyword evidence="3" id="KW-1185">Reference proteome</keyword>
<evidence type="ECO:0000313" key="2">
    <source>
        <dbReference type="EMBL" id="MFD1063940.1"/>
    </source>
</evidence>
<evidence type="ECO:0000313" key="3">
    <source>
        <dbReference type="Proteomes" id="UP001597013"/>
    </source>
</evidence>
<dbReference type="Proteomes" id="UP001597013">
    <property type="component" value="Unassembled WGS sequence"/>
</dbReference>
<name>A0ABW3NBD0_9FLAO</name>
<reference evidence="3" key="1">
    <citation type="journal article" date="2019" name="Int. J. Syst. Evol. Microbiol.">
        <title>The Global Catalogue of Microorganisms (GCM) 10K type strain sequencing project: providing services to taxonomists for standard genome sequencing and annotation.</title>
        <authorList>
            <consortium name="The Broad Institute Genomics Platform"/>
            <consortium name="The Broad Institute Genome Sequencing Center for Infectious Disease"/>
            <person name="Wu L."/>
            <person name="Ma J."/>
        </authorList>
    </citation>
    <scope>NUCLEOTIDE SEQUENCE [LARGE SCALE GENOMIC DNA]</scope>
    <source>
        <strain evidence="3">CCUG 62215</strain>
    </source>
</reference>
<proteinExistence type="predicted"/>
<dbReference type="InterPro" id="IPR021314">
    <property type="entry name" value="DUF2911"/>
</dbReference>